<dbReference type="GO" id="GO:0005576">
    <property type="term" value="C:extracellular region"/>
    <property type="evidence" value="ECO:0007669"/>
    <property type="project" value="UniProtKB-SubCell"/>
</dbReference>
<evidence type="ECO:0000256" key="3">
    <source>
        <dbReference type="ARBA" id="ARBA00007799"/>
    </source>
</evidence>
<dbReference type="InterPro" id="IPR009939">
    <property type="entry name" value="Chitosanase_fungal"/>
</dbReference>
<dbReference type="EC" id="3.2.1.132" evidence="10"/>
<comment type="similarity">
    <text evidence="3 10">Belongs to the glycosyl hydrolase 75 family.</text>
</comment>
<comment type="caution">
    <text evidence="11">The sequence shown here is derived from an EMBL/GenBank/DDBJ whole genome shotgun (WGS) entry which is preliminary data.</text>
</comment>
<name>A0A507QNH4_MONPU</name>
<dbReference type="GO" id="GO:0016977">
    <property type="term" value="F:chitosanase activity"/>
    <property type="evidence" value="ECO:0007669"/>
    <property type="project" value="UniProtKB-EC"/>
</dbReference>
<dbReference type="Pfam" id="PF07335">
    <property type="entry name" value="Glyco_hydro_75"/>
    <property type="match status" value="1"/>
</dbReference>
<dbReference type="AlphaFoldDB" id="A0A507QNH4"/>
<protein>
    <recommendedName>
        <fullName evidence="10">Endo-chitosanase</fullName>
        <ecNumber evidence="10">3.2.1.132</ecNumber>
    </recommendedName>
</protein>
<reference evidence="11 12" key="1">
    <citation type="submission" date="2019-06" db="EMBL/GenBank/DDBJ databases">
        <title>Wine fermentation using esterase from Monascus purpureus.</title>
        <authorList>
            <person name="Geng C."/>
            <person name="Zhang Y."/>
        </authorList>
    </citation>
    <scope>NUCLEOTIDE SEQUENCE [LARGE SCALE GENOMIC DNA]</scope>
    <source>
        <strain evidence="11">HQ1</strain>
    </source>
</reference>
<evidence type="ECO:0000256" key="9">
    <source>
        <dbReference type="ARBA" id="ARBA00023326"/>
    </source>
</evidence>
<evidence type="ECO:0000256" key="8">
    <source>
        <dbReference type="ARBA" id="ARBA00023295"/>
    </source>
</evidence>
<keyword evidence="7" id="KW-0119">Carbohydrate metabolism</keyword>
<keyword evidence="8 10" id="KW-0326">Glycosidase</keyword>
<evidence type="ECO:0000256" key="1">
    <source>
        <dbReference type="ARBA" id="ARBA00000405"/>
    </source>
</evidence>
<evidence type="ECO:0000256" key="5">
    <source>
        <dbReference type="ARBA" id="ARBA00022729"/>
    </source>
</evidence>
<dbReference type="PANTHER" id="PTHR42061">
    <property type="entry name" value="ENDO-CHITOSANASE"/>
    <property type="match status" value="1"/>
</dbReference>
<evidence type="ECO:0000256" key="6">
    <source>
        <dbReference type="ARBA" id="ARBA00022801"/>
    </source>
</evidence>
<keyword evidence="9 10" id="KW-0624">Polysaccharide degradation</keyword>
<evidence type="ECO:0000256" key="4">
    <source>
        <dbReference type="ARBA" id="ARBA00022525"/>
    </source>
</evidence>
<dbReference type="EMBL" id="VIFY01000124">
    <property type="protein sequence ID" value="TQB70058.1"/>
    <property type="molecule type" value="Genomic_DNA"/>
</dbReference>
<evidence type="ECO:0000256" key="2">
    <source>
        <dbReference type="ARBA" id="ARBA00004613"/>
    </source>
</evidence>
<sequence length="244" mass="26176">MHPVLYLAIDLLRGAKHFEDSNSSSSSQLRLQTTPGKCSNKLVVGFTNGGDDQGHSFAYCGDIPNAIFLHSQRNGGQYDNMDIDCDGSNMYGGKCSNDPTGQPETAFKDQVSQYGISDLDATIHPYVVFGNEGAVPNFDPQEYGMKPLSVMAVVCDGQVFYGVWGDTNGLTSTGEASISLAQLCFPNDNISGYNGHDQNDVLYIGFMGDYAVPGSSAHWKANDTRAFEDSIKALGDKLVAGLTV</sequence>
<keyword evidence="5" id="KW-0732">Signal</keyword>
<comment type="function">
    <text evidence="10">Chitosanase catalyzing the endo-type cleavage of chitosan, the deacylated form of chitin. Chitosanase may be crucial in the degradation of the deacetylated portion of chitin in the fungal cell wall.</text>
</comment>
<comment type="catalytic activity">
    <reaction evidence="1 10">
        <text>Endohydrolysis of beta-(1-&gt;4)-linkages between D-glucosamine residues in a partly acetylated chitosan.</text>
        <dbReference type="EC" id="3.2.1.132"/>
    </reaction>
</comment>
<dbReference type="Proteomes" id="UP000319663">
    <property type="component" value="Unassembled WGS sequence"/>
</dbReference>
<comment type="subcellular location">
    <subcellularLocation>
        <location evidence="2 10">Secreted</location>
    </subcellularLocation>
</comment>
<organism evidence="11 12">
    <name type="scientific">Monascus purpureus</name>
    <name type="common">Red mold</name>
    <name type="synonym">Monascus anka</name>
    <dbReference type="NCBI Taxonomy" id="5098"/>
    <lineage>
        <taxon>Eukaryota</taxon>
        <taxon>Fungi</taxon>
        <taxon>Dikarya</taxon>
        <taxon>Ascomycota</taxon>
        <taxon>Pezizomycotina</taxon>
        <taxon>Eurotiomycetes</taxon>
        <taxon>Eurotiomycetidae</taxon>
        <taxon>Eurotiales</taxon>
        <taxon>Aspergillaceae</taxon>
        <taxon>Monascus</taxon>
    </lineage>
</organism>
<evidence type="ECO:0000313" key="11">
    <source>
        <dbReference type="EMBL" id="TQB70058.1"/>
    </source>
</evidence>
<accession>A0A507QNH4</accession>
<proteinExistence type="inferred from homology"/>
<keyword evidence="6 10" id="KW-0378">Hydrolase</keyword>
<dbReference type="GO" id="GO:0000272">
    <property type="term" value="P:polysaccharide catabolic process"/>
    <property type="evidence" value="ECO:0007669"/>
    <property type="project" value="UniProtKB-KW"/>
</dbReference>
<gene>
    <name evidence="11" type="ORF">MPDQ_001027</name>
</gene>
<evidence type="ECO:0000313" key="12">
    <source>
        <dbReference type="Proteomes" id="UP000319663"/>
    </source>
</evidence>
<dbReference type="PANTHER" id="PTHR42061:SF9">
    <property type="entry name" value="ENDO-CHITOSANASE"/>
    <property type="match status" value="1"/>
</dbReference>
<keyword evidence="4" id="KW-0964">Secreted</keyword>
<evidence type="ECO:0000256" key="10">
    <source>
        <dbReference type="RuleBase" id="RU361208"/>
    </source>
</evidence>
<evidence type="ECO:0000256" key="7">
    <source>
        <dbReference type="ARBA" id="ARBA00023277"/>
    </source>
</evidence>
<keyword evidence="12" id="KW-1185">Reference proteome</keyword>